<comment type="caution">
    <text evidence="19">The sequence shown here is derived from an EMBL/GenBank/DDBJ whole genome shotgun (WGS) entry which is preliminary data.</text>
</comment>
<dbReference type="GO" id="GO:0005886">
    <property type="term" value="C:plasma membrane"/>
    <property type="evidence" value="ECO:0007669"/>
    <property type="project" value="UniProtKB-SubCell"/>
</dbReference>
<dbReference type="Gene3D" id="3.30.300.30">
    <property type="match status" value="1"/>
</dbReference>
<dbReference type="AlphaFoldDB" id="A0AAD9KC16"/>
<name>A0AAD9KC16_9ANNE</name>
<comment type="subcellular location">
    <subcellularLocation>
        <location evidence="1">Cell membrane</location>
        <topology evidence="1">Multi-pass membrane protein</topology>
    </subcellularLocation>
</comment>
<dbReference type="SUPFAM" id="SSF56801">
    <property type="entry name" value="Acetyl-CoA synthetase-like"/>
    <property type="match status" value="1"/>
</dbReference>
<evidence type="ECO:0000256" key="7">
    <source>
        <dbReference type="ARBA" id="ARBA00022741"/>
    </source>
</evidence>
<feature type="domain" description="AMP-binding enzyme C-terminal" evidence="18">
    <location>
        <begin position="577"/>
        <end position="652"/>
    </location>
</feature>
<dbReference type="InterPro" id="IPR045851">
    <property type="entry name" value="AMP-bd_C_sf"/>
</dbReference>
<dbReference type="Pfam" id="PF00501">
    <property type="entry name" value="AMP-binding"/>
    <property type="match status" value="1"/>
</dbReference>
<dbReference type="NCBIfam" id="NF006134">
    <property type="entry name" value="PRK08279.1"/>
    <property type="match status" value="1"/>
</dbReference>
<proteinExistence type="inferred from homology"/>
<evidence type="ECO:0000256" key="16">
    <source>
        <dbReference type="ARBA" id="ARBA00048666"/>
    </source>
</evidence>
<evidence type="ECO:0000256" key="6">
    <source>
        <dbReference type="ARBA" id="ARBA00022692"/>
    </source>
</evidence>
<comment type="catalytic activity">
    <reaction evidence="12">
        <text>a long-chain fatty acid + ATP + CoA = a long-chain fatty acyl-CoA + AMP + diphosphate</text>
        <dbReference type="Rhea" id="RHEA:15421"/>
        <dbReference type="ChEBI" id="CHEBI:30616"/>
        <dbReference type="ChEBI" id="CHEBI:33019"/>
        <dbReference type="ChEBI" id="CHEBI:57287"/>
        <dbReference type="ChEBI" id="CHEBI:57560"/>
        <dbReference type="ChEBI" id="CHEBI:83139"/>
        <dbReference type="ChEBI" id="CHEBI:456215"/>
        <dbReference type="EC" id="6.2.1.3"/>
    </reaction>
    <physiologicalReaction direction="left-to-right" evidence="12">
        <dbReference type="Rhea" id="RHEA:15422"/>
    </physiologicalReaction>
</comment>
<evidence type="ECO:0000256" key="9">
    <source>
        <dbReference type="ARBA" id="ARBA00022840"/>
    </source>
</evidence>
<dbReference type="FunFam" id="3.40.50.12780:FF:000005">
    <property type="entry name" value="Solute carrier family 27 member 6"/>
    <property type="match status" value="1"/>
</dbReference>
<dbReference type="Gene3D" id="3.40.50.12780">
    <property type="entry name" value="N-terminal domain of ligase-like"/>
    <property type="match status" value="1"/>
</dbReference>
<dbReference type="InterPro" id="IPR020845">
    <property type="entry name" value="AMP-binding_CS"/>
</dbReference>
<evidence type="ECO:0000259" key="17">
    <source>
        <dbReference type="Pfam" id="PF00501"/>
    </source>
</evidence>
<comment type="catalytic activity">
    <reaction evidence="16">
        <text>tetracosanoate + ATP + CoA = tetracosanoyl-CoA + AMP + diphosphate</text>
        <dbReference type="Rhea" id="RHEA:33639"/>
        <dbReference type="ChEBI" id="CHEBI:30616"/>
        <dbReference type="ChEBI" id="CHEBI:31014"/>
        <dbReference type="ChEBI" id="CHEBI:33019"/>
        <dbReference type="ChEBI" id="CHEBI:57287"/>
        <dbReference type="ChEBI" id="CHEBI:65052"/>
        <dbReference type="ChEBI" id="CHEBI:456215"/>
    </reaction>
    <physiologicalReaction direction="left-to-right" evidence="16">
        <dbReference type="Rhea" id="RHEA:33640"/>
    </physiologicalReaction>
</comment>
<keyword evidence="4" id="KW-1003">Cell membrane</keyword>
<dbReference type="InterPro" id="IPR025110">
    <property type="entry name" value="AMP-bd_C"/>
</dbReference>
<keyword evidence="20" id="KW-1185">Reference proteome</keyword>
<evidence type="ECO:0000259" key="18">
    <source>
        <dbReference type="Pfam" id="PF13193"/>
    </source>
</evidence>
<evidence type="ECO:0000256" key="8">
    <source>
        <dbReference type="ARBA" id="ARBA00022832"/>
    </source>
</evidence>
<dbReference type="GO" id="GO:0004467">
    <property type="term" value="F:long-chain fatty acid-CoA ligase activity"/>
    <property type="evidence" value="ECO:0007669"/>
    <property type="project" value="UniProtKB-EC"/>
</dbReference>
<dbReference type="Pfam" id="PF13193">
    <property type="entry name" value="AMP-binding_C"/>
    <property type="match status" value="1"/>
</dbReference>
<dbReference type="GO" id="GO:0005324">
    <property type="term" value="F:long-chain fatty acid transmembrane transporter activity"/>
    <property type="evidence" value="ECO:0007669"/>
    <property type="project" value="TreeGrafter"/>
</dbReference>
<evidence type="ECO:0000256" key="3">
    <source>
        <dbReference type="ARBA" id="ARBA00022448"/>
    </source>
</evidence>
<organism evidence="19 20">
    <name type="scientific">Paralvinella palmiformis</name>
    <dbReference type="NCBI Taxonomy" id="53620"/>
    <lineage>
        <taxon>Eukaryota</taxon>
        <taxon>Metazoa</taxon>
        <taxon>Spiralia</taxon>
        <taxon>Lophotrochozoa</taxon>
        <taxon>Annelida</taxon>
        <taxon>Polychaeta</taxon>
        <taxon>Sedentaria</taxon>
        <taxon>Canalipalpata</taxon>
        <taxon>Terebellida</taxon>
        <taxon>Terebelliformia</taxon>
        <taxon>Alvinellidae</taxon>
        <taxon>Paralvinella</taxon>
    </lineage>
</organism>
<gene>
    <name evidence="19" type="ORF">LSH36_22g02058</name>
</gene>
<keyword evidence="11" id="KW-0472">Membrane</keyword>
<keyword evidence="5" id="KW-0436">Ligase</keyword>
<evidence type="ECO:0000256" key="11">
    <source>
        <dbReference type="ARBA" id="ARBA00023136"/>
    </source>
</evidence>
<keyword evidence="8" id="KW-0276">Fatty acid metabolism</keyword>
<dbReference type="GO" id="GO:0005789">
    <property type="term" value="C:endoplasmic reticulum membrane"/>
    <property type="evidence" value="ECO:0007669"/>
    <property type="project" value="TreeGrafter"/>
</dbReference>
<evidence type="ECO:0000256" key="4">
    <source>
        <dbReference type="ARBA" id="ARBA00022475"/>
    </source>
</evidence>
<dbReference type="GO" id="GO:0044539">
    <property type="term" value="P:long-chain fatty acid import into cell"/>
    <property type="evidence" value="ECO:0007669"/>
    <property type="project" value="TreeGrafter"/>
</dbReference>
<protein>
    <recommendedName>
        <fullName evidence="13">long-chain-fatty-acid--CoA ligase</fullName>
        <ecNumber evidence="13">6.2.1.3</ecNumber>
    </recommendedName>
    <alternativeName>
        <fullName evidence="15">Long-chain-fatty-acid--CoA ligase</fullName>
    </alternativeName>
</protein>
<dbReference type="PANTHER" id="PTHR43107:SF15">
    <property type="entry name" value="FATTY ACID TRANSPORT PROTEIN 3, ISOFORM A"/>
    <property type="match status" value="1"/>
</dbReference>
<evidence type="ECO:0000313" key="19">
    <source>
        <dbReference type="EMBL" id="KAK2167910.1"/>
    </source>
</evidence>
<dbReference type="InterPro" id="IPR000873">
    <property type="entry name" value="AMP-dep_synth/lig_dom"/>
</dbReference>
<dbReference type="PANTHER" id="PTHR43107">
    <property type="entry name" value="LONG-CHAIN FATTY ACID TRANSPORT PROTEIN"/>
    <property type="match status" value="1"/>
</dbReference>
<evidence type="ECO:0000313" key="20">
    <source>
        <dbReference type="Proteomes" id="UP001208570"/>
    </source>
</evidence>
<comment type="catalytic activity">
    <reaction evidence="14">
        <text>a very long-chain fatty acid + ATP + CoA = a very long-chain fatty acyl-CoA + AMP + diphosphate</text>
        <dbReference type="Rhea" id="RHEA:54536"/>
        <dbReference type="ChEBI" id="CHEBI:30616"/>
        <dbReference type="ChEBI" id="CHEBI:33019"/>
        <dbReference type="ChEBI" id="CHEBI:57287"/>
        <dbReference type="ChEBI" id="CHEBI:58950"/>
        <dbReference type="ChEBI" id="CHEBI:138261"/>
        <dbReference type="ChEBI" id="CHEBI:456215"/>
    </reaction>
    <physiologicalReaction direction="left-to-right" evidence="14">
        <dbReference type="Rhea" id="RHEA:54537"/>
    </physiologicalReaction>
</comment>
<dbReference type="EC" id="6.2.1.3" evidence="13"/>
<keyword evidence="3" id="KW-0813">Transport</keyword>
<keyword evidence="9" id="KW-0067">ATP-binding</keyword>
<sequence length="701" mass="79149">MQTHRVAHKLALAAGQACSSVGSLNEYQHTLKQIYHFFPNSAVQTEKLGSLESILNDENICWLSFREATSFRWPALDGAVRAIYCVYQVLYMALVHHAPSKVPAVRPMDFLARALLLLIKTKHAMKYNLENNENIVSLFEKNVKKQPNKTALILVDGREWTFREVDEYSNAFAHYLDSQGFQRGDVVAIYMENRPEFACYWLGMAKVGVVGALINFNLRADSLAHCISLSEAKGLVFSANFSSVLKDIRHQLPAGIKFYCHGDYDAAIFDAIHLDPILSHSSTLDVHRSHVIKFSDTLFYIYTSGTTGMPKAAIIKHSRFFFMTYTVHTFFNMTSDDIVYDTLPLYHSAGGILGIGQSFMMGCTVVIRKKFSASKFWNDCITYNCTVMQYIGEICRYLLVQPPKPTDRQHRVWCAFGNGLRAQIWPQFTQRFSIKWVGEFYGATEGNANILNPDNKVGAVGFLTQIAPFLYPVTLIRVNEDTGELIRDKNGLCVRCKPGEPGELVGKIIKGDLLREFDGYVNKEATKKKVARNVFSKGDHAFLTGDILVTDELGYLFFKDRTGDTFRWRGENVSAAEVEATISNILKLNDAAVYGVEVPGAEGKAGMAAIVDEHGTLDLKKLYNDLQQSLPSYARPVFLRIGQEVDVTGTFKLRKTDYKKDGFDPSKIKKDRLYYLDTKLGEYREIKMEIFSDIQNGKIRI</sequence>
<dbReference type="InterPro" id="IPR042099">
    <property type="entry name" value="ANL_N_sf"/>
</dbReference>
<keyword evidence="10" id="KW-1133">Transmembrane helix</keyword>
<accession>A0AAD9KC16</accession>
<feature type="domain" description="AMP-dependent synthetase/ligase" evidence="17">
    <location>
        <begin position="139"/>
        <end position="505"/>
    </location>
</feature>
<evidence type="ECO:0000256" key="2">
    <source>
        <dbReference type="ARBA" id="ARBA00006432"/>
    </source>
</evidence>
<evidence type="ECO:0000256" key="1">
    <source>
        <dbReference type="ARBA" id="ARBA00004651"/>
    </source>
</evidence>
<dbReference type="PROSITE" id="PS00455">
    <property type="entry name" value="AMP_BINDING"/>
    <property type="match status" value="1"/>
</dbReference>
<keyword evidence="8" id="KW-0443">Lipid metabolism</keyword>
<evidence type="ECO:0000256" key="14">
    <source>
        <dbReference type="ARBA" id="ARBA00036527"/>
    </source>
</evidence>
<dbReference type="GO" id="GO:0005524">
    <property type="term" value="F:ATP binding"/>
    <property type="evidence" value="ECO:0007669"/>
    <property type="project" value="UniProtKB-KW"/>
</dbReference>
<comment type="similarity">
    <text evidence="2">Belongs to the ATP-dependent AMP-binding enzyme family.</text>
</comment>
<keyword evidence="7" id="KW-0547">Nucleotide-binding</keyword>
<dbReference type="EMBL" id="JAODUP010000022">
    <property type="protein sequence ID" value="KAK2167910.1"/>
    <property type="molecule type" value="Genomic_DNA"/>
</dbReference>
<evidence type="ECO:0000256" key="5">
    <source>
        <dbReference type="ARBA" id="ARBA00022598"/>
    </source>
</evidence>
<dbReference type="FunFam" id="3.30.300.30:FF:000002">
    <property type="entry name" value="Long-chain fatty acid transport protein 1"/>
    <property type="match status" value="1"/>
</dbReference>
<dbReference type="Proteomes" id="UP001208570">
    <property type="component" value="Unassembled WGS sequence"/>
</dbReference>
<evidence type="ECO:0000256" key="15">
    <source>
        <dbReference type="ARBA" id="ARBA00041297"/>
    </source>
</evidence>
<evidence type="ECO:0000256" key="10">
    <source>
        <dbReference type="ARBA" id="ARBA00022989"/>
    </source>
</evidence>
<keyword evidence="6" id="KW-0812">Transmembrane</keyword>
<evidence type="ECO:0000256" key="12">
    <source>
        <dbReference type="ARBA" id="ARBA00024484"/>
    </source>
</evidence>
<reference evidence="19" key="1">
    <citation type="journal article" date="2023" name="Mol. Biol. Evol.">
        <title>Third-Generation Sequencing Reveals the Adaptive Role of the Epigenome in Three Deep-Sea Polychaetes.</title>
        <authorList>
            <person name="Perez M."/>
            <person name="Aroh O."/>
            <person name="Sun Y."/>
            <person name="Lan Y."/>
            <person name="Juniper S.K."/>
            <person name="Young C.R."/>
            <person name="Angers B."/>
            <person name="Qian P.Y."/>
        </authorList>
    </citation>
    <scope>NUCLEOTIDE SEQUENCE</scope>
    <source>
        <strain evidence="19">P08H-3</strain>
    </source>
</reference>
<evidence type="ECO:0000256" key="13">
    <source>
        <dbReference type="ARBA" id="ARBA00026121"/>
    </source>
</evidence>